<sequence>MKIAKKKSKYLLVALFVFILSFPLWIKHIPTRYVPFLICNFSTKVGGESMNSLIAPGSLLELNRCFEESDLTKGTVVLFNDNSNLQLGIIRHVLPLDPIVYKISDEKAPRLLHDVIKEEITAITNKVDTSASKYLAEQETESFILDSSVFLTDFYLAKIPRGSGIETSTVKKANSFSRQEDKFCSVIVPKKNLTAVDTEITNTETQKTVSQGSDIILNASTNPNINCMDFGVGPGMLNLAPGTYRYRFLMSHQVLADVQFEVRN</sequence>
<evidence type="ECO:0000313" key="2">
    <source>
        <dbReference type="Proteomes" id="UP000231569"/>
    </source>
</evidence>
<reference evidence="2" key="1">
    <citation type="submission" date="2017-09" db="EMBL/GenBank/DDBJ databases">
        <title>Depth-based differentiation of microbial function through sediment-hosted aquifers and enrichment of novel symbionts in the deep terrestrial subsurface.</title>
        <authorList>
            <person name="Probst A.J."/>
            <person name="Ladd B."/>
            <person name="Jarett J.K."/>
            <person name="Geller-Mcgrath D.E."/>
            <person name="Sieber C.M.K."/>
            <person name="Emerson J.B."/>
            <person name="Anantharaman K."/>
            <person name="Thomas B.C."/>
            <person name="Malmstrom R."/>
            <person name="Stieglmeier M."/>
            <person name="Klingl A."/>
            <person name="Woyke T."/>
            <person name="Ryan C.M."/>
            <person name="Banfield J.F."/>
        </authorList>
    </citation>
    <scope>NUCLEOTIDE SEQUENCE [LARGE SCALE GENOMIC DNA]</scope>
</reference>
<gene>
    <name evidence="1" type="ORF">COU89_00120</name>
</gene>
<dbReference type="Proteomes" id="UP000231569">
    <property type="component" value="Unassembled WGS sequence"/>
</dbReference>
<name>A0A2M8KVT5_9BACT</name>
<dbReference type="EMBL" id="PFEE01000002">
    <property type="protein sequence ID" value="PJE64026.1"/>
    <property type="molecule type" value="Genomic_DNA"/>
</dbReference>
<organism evidence="1 2">
    <name type="scientific">Candidatus Roizmanbacteria bacterium CG10_big_fil_rev_8_21_14_0_10_45_7</name>
    <dbReference type="NCBI Taxonomy" id="1974854"/>
    <lineage>
        <taxon>Bacteria</taxon>
        <taxon>Candidatus Roizmaniibacteriota</taxon>
    </lineage>
</organism>
<accession>A0A2M8KVT5</accession>
<dbReference type="AlphaFoldDB" id="A0A2M8KVT5"/>
<proteinExistence type="predicted"/>
<evidence type="ECO:0000313" key="1">
    <source>
        <dbReference type="EMBL" id="PJE64026.1"/>
    </source>
</evidence>
<comment type="caution">
    <text evidence="1">The sequence shown here is derived from an EMBL/GenBank/DDBJ whole genome shotgun (WGS) entry which is preliminary data.</text>
</comment>
<protein>
    <submittedName>
        <fullName evidence="1">Uncharacterized protein</fullName>
    </submittedName>
</protein>